<gene>
    <name evidence="2" type="ordered locus">Swoo_1906</name>
</gene>
<name>B1KPN7_SHEWM</name>
<evidence type="ECO:0000256" key="1">
    <source>
        <dbReference type="SAM" id="SignalP"/>
    </source>
</evidence>
<protein>
    <submittedName>
        <fullName evidence="2">Uncharacterized protein</fullName>
    </submittedName>
</protein>
<dbReference type="eggNOG" id="ENOG5030WCS">
    <property type="taxonomic scope" value="Bacteria"/>
</dbReference>
<organism evidence="2 3">
    <name type="scientific">Shewanella woodyi (strain ATCC 51908 / MS32)</name>
    <dbReference type="NCBI Taxonomy" id="392500"/>
    <lineage>
        <taxon>Bacteria</taxon>
        <taxon>Pseudomonadati</taxon>
        <taxon>Pseudomonadota</taxon>
        <taxon>Gammaproteobacteria</taxon>
        <taxon>Alteromonadales</taxon>
        <taxon>Shewanellaceae</taxon>
        <taxon>Shewanella</taxon>
    </lineage>
</organism>
<feature type="chain" id="PRO_5002765112" evidence="1">
    <location>
        <begin position="22"/>
        <end position="224"/>
    </location>
</feature>
<keyword evidence="3" id="KW-1185">Reference proteome</keyword>
<dbReference type="HOGENOM" id="CLU_1234321_0_0_6"/>
<proteinExistence type="predicted"/>
<evidence type="ECO:0000313" key="2">
    <source>
        <dbReference type="EMBL" id="ACA86190.1"/>
    </source>
</evidence>
<sequence precursor="true">MNIKRNLALVSLFIVAGTASAHQLAFDKLTPSHKRMQTVVSFELNEEEIINQYHFRAKYFDIEKWMMSKNLVLKADHLTNGEVAHHGVHTKQLEQPELTLSAQGGIHHTVDPFNRLNSVAGSSGGELNSVVNRVNIAGLVAVSICNAYTSVNIKQASYHLTPKFTAPVSLLQGINPSTAELSDYSLSEGVKFSCVHPIDVANPLPRESIKDVKQLKYGTASKIK</sequence>
<keyword evidence="1" id="KW-0732">Signal</keyword>
<dbReference type="Proteomes" id="UP000002168">
    <property type="component" value="Chromosome"/>
</dbReference>
<accession>B1KPN7</accession>
<evidence type="ECO:0000313" key="3">
    <source>
        <dbReference type="Proteomes" id="UP000002168"/>
    </source>
</evidence>
<feature type="signal peptide" evidence="1">
    <location>
        <begin position="1"/>
        <end position="21"/>
    </location>
</feature>
<dbReference type="RefSeq" id="WP_012324536.1">
    <property type="nucleotide sequence ID" value="NC_010506.1"/>
</dbReference>
<dbReference type="EMBL" id="CP000961">
    <property type="protein sequence ID" value="ACA86190.1"/>
    <property type="molecule type" value="Genomic_DNA"/>
</dbReference>
<reference evidence="2 3" key="1">
    <citation type="submission" date="2008-02" db="EMBL/GenBank/DDBJ databases">
        <title>Complete sequence of Shewanella woodyi ATCC 51908.</title>
        <authorList>
            <consortium name="US DOE Joint Genome Institute"/>
            <person name="Copeland A."/>
            <person name="Lucas S."/>
            <person name="Lapidus A."/>
            <person name="Glavina del Rio T."/>
            <person name="Dalin E."/>
            <person name="Tice H."/>
            <person name="Bruce D."/>
            <person name="Goodwin L."/>
            <person name="Pitluck S."/>
            <person name="Sims D."/>
            <person name="Brettin T."/>
            <person name="Detter J.C."/>
            <person name="Han C."/>
            <person name="Kuske C.R."/>
            <person name="Schmutz J."/>
            <person name="Larimer F."/>
            <person name="Land M."/>
            <person name="Hauser L."/>
            <person name="Kyrpides N."/>
            <person name="Lykidis A."/>
            <person name="Zhao J.-S."/>
            <person name="Richardson P."/>
        </authorList>
    </citation>
    <scope>NUCLEOTIDE SEQUENCE [LARGE SCALE GENOMIC DNA]</scope>
    <source>
        <strain evidence="3">ATCC 51908 / MS32</strain>
    </source>
</reference>
<dbReference type="KEGG" id="swd:Swoo_1906"/>
<dbReference type="AlphaFoldDB" id="B1KPN7"/>